<dbReference type="EMBL" id="CAJFCW020000005">
    <property type="protein sequence ID" value="CAG9122030.1"/>
    <property type="molecule type" value="Genomic_DNA"/>
</dbReference>
<feature type="region of interest" description="Disordered" evidence="4">
    <location>
        <begin position="272"/>
        <end position="347"/>
    </location>
</feature>
<name>A0A811LFK1_9BILA</name>
<dbReference type="Proteomes" id="UP000783686">
    <property type="component" value="Unassembled WGS sequence"/>
</dbReference>
<feature type="region of interest" description="Disordered" evidence="4">
    <location>
        <begin position="161"/>
        <end position="192"/>
    </location>
</feature>
<dbReference type="PANTHER" id="PTHR12857:SF0">
    <property type="entry name" value="CXXC MOTIF CONTAINING ZINC BINDING PROTEIN"/>
    <property type="match status" value="1"/>
</dbReference>
<organism evidence="7 8">
    <name type="scientific">Bursaphelenchus okinawaensis</name>
    <dbReference type="NCBI Taxonomy" id="465554"/>
    <lineage>
        <taxon>Eukaryota</taxon>
        <taxon>Metazoa</taxon>
        <taxon>Ecdysozoa</taxon>
        <taxon>Nematoda</taxon>
        <taxon>Chromadorea</taxon>
        <taxon>Rhabditida</taxon>
        <taxon>Tylenchina</taxon>
        <taxon>Tylenchomorpha</taxon>
        <taxon>Aphelenchoidea</taxon>
        <taxon>Aphelenchoididae</taxon>
        <taxon>Bursaphelenchus</taxon>
    </lineage>
</organism>
<evidence type="ECO:0008006" key="9">
    <source>
        <dbReference type="Google" id="ProtNLM"/>
    </source>
</evidence>
<dbReference type="Pfam" id="PF05712">
    <property type="entry name" value="MRG"/>
    <property type="match status" value="1"/>
</dbReference>
<sequence length="567" mass="64557">MPIYELQLKATFENVTNLSVDDPQSYDWALKLKCGGCREVSDKFRSFSAQDEVEIPHSRGTANYVEKCGFCGKHATINIVPDSFGVVKESEKFTTICKFETRGTEPVEFALWGKWRCEGEESGTPFEDIELNEWADYDEKSDVPVTINDVEAKFKQILTMAPGRKSNLPPPKATPPKKSTPPNKRTVKKEKTVDGRKQLIFENFKVNDKILCLHVSTGLYYEAKIMDEMDDDDGRSYVVHYQGWNKRYDENVYEEDIPSRFKFYTDESAAEAKDAQQSAIRSSSKRKSSSRRDRTRTPTTPTLLEGFPGTAGSSRSTTPDLRQRTKPGSLTSEVKKGQKTRRSDSQVKVEPELVTVFSHPPKSLVEVLVQDKKKVLEGLMQKQPTEFTVDKIIDLYIQKLGDEEQHENADMFIEYDQVATLGNTTSELQKHIGLFIKDLFNHALATRLLYGPEKKAHEKRMRDRLEEIRDSQPKKRHTRTISDSSQSQSSEPVEEEVKPSSVYGVVHLLRMMVRLADYLPLLGTSPTSAEQGLAAAQDFMVFLSKNVQDFVNMDTDYVESKTRKSYI</sequence>
<keyword evidence="3" id="KW-0862">Zinc</keyword>
<dbReference type="EMBL" id="CAJFDH010000005">
    <property type="protein sequence ID" value="CAD5226331.1"/>
    <property type="molecule type" value="Genomic_DNA"/>
</dbReference>
<dbReference type="SUPFAM" id="SSF141678">
    <property type="entry name" value="MAL13P1.257-like"/>
    <property type="match status" value="1"/>
</dbReference>
<protein>
    <recommendedName>
        <fullName evidence="9">MRG domain-containing protein</fullName>
    </recommendedName>
</protein>
<dbReference type="Pfam" id="PF05907">
    <property type="entry name" value="CXXC_Zn-b_euk"/>
    <property type="match status" value="1"/>
</dbReference>
<keyword evidence="8" id="KW-1185">Reference proteome</keyword>
<evidence type="ECO:0000259" key="5">
    <source>
        <dbReference type="Pfam" id="PF05712"/>
    </source>
</evidence>
<feature type="compositionally biased region" description="Low complexity" evidence="4">
    <location>
        <begin position="482"/>
        <end position="491"/>
    </location>
</feature>
<evidence type="ECO:0000259" key="6">
    <source>
        <dbReference type="Pfam" id="PF22732"/>
    </source>
</evidence>
<evidence type="ECO:0000313" key="7">
    <source>
        <dbReference type="EMBL" id="CAD5226331.1"/>
    </source>
</evidence>
<evidence type="ECO:0000256" key="3">
    <source>
        <dbReference type="ARBA" id="ARBA00022833"/>
    </source>
</evidence>
<dbReference type="InterPro" id="IPR008584">
    <property type="entry name" value="CXXC_Zn-binding_euk"/>
</dbReference>
<dbReference type="Proteomes" id="UP000614601">
    <property type="component" value="Unassembled WGS sequence"/>
</dbReference>
<feature type="domain" description="MSL3 chromodomain-like" evidence="6">
    <location>
        <begin position="204"/>
        <end position="257"/>
    </location>
</feature>
<dbReference type="AlphaFoldDB" id="A0A811LFK1"/>
<reference evidence="7" key="1">
    <citation type="submission" date="2020-09" db="EMBL/GenBank/DDBJ databases">
        <authorList>
            <person name="Kikuchi T."/>
        </authorList>
    </citation>
    <scope>NUCLEOTIDE SEQUENCE</scope>
    <source>
        <strain evidence="7">SH1</strain>
    </source>
</reference>
<dbReference type="PANTHER" id="PTHR12857">
    <property type="entry name" value="CXXC MOTIF CONTAINING ZINC BINDING PROTEIN"/>
    <property type="match status" value="1"/>
</dbReference>
<dbReference type="SUPFAM" id="SSF54160">
    <property type="entry name" value="Chromo domain-like"/>
    <property type="match status" value="1"/>
</dbReference>
<evidence type="ECO:0000256" key="4">
    <source>
        <dbReference type="SAM" id="MobiDB-lite"/>
    </source>
</evidence>
<dbReference type="OrthoDB" id="124855at2759"/>
<evidence type="ECO:0000256" key="2">
    <source>
        <dbReference type="ARBA" id="ARBA00022723"/>
    </source>
</evidence>
<feature type="domain" description="MRG" evidence="5">
    <location>
        <begin position="338"/>
        <end position="558"/>
    </location>
</feature>
<dbReference type="GO" id="GO:0008270">
    <property type="term" value="F:zinc ion binding"/>
    <property type="evidence" value="ECO:0007669"/>
    <property type="project" value="TreeGrafter"/>
</dbReference>
<comment type="caution">
    <text evidence="7">The sequence shown here is derived from an EMBL/GenBank/DDBJ whole genome shotgun (WGS) entry which is preliminary data.</text>
</comment>
<gene>
    <name evidence="7" type="ORF">BOKJ2_LOCUS12024</name>
</gene>
<feature type="compositionally biased region" description="Basic and acidic residues" evidence="4">
    <location>
        <begin position="333"/>
        <end position="347"/>
    </location>
</feature>
<feature type="compositionally biased region" description="Basic and acidic residues" evidence="4">
    <location>
        <begin position="455"/>
        <end position="473"/>
    </location>
</feature>
<dbReference type="Gene3D" id="2.30.30.140">
    <property type="match status" value="1"/>
</dbReference>
<proteinExistence type="inferred from homology"/>
<evidence type="ECO:0000256" key="1">
    <source>
        <dbReference type="ARBA" id="ARBA00007818"/>
    </source>
</evidence>
<accession>A0A811LFK1</accession>
<dbReference type="PROSITE" id="PS51640">
    <property type="entry name" value="MRG"/>
    <property type="match status" value="1"/>
</dbReference>
<feature type="region of interest" description="Disordered" evidence="4">
    <location>
        <begin position="455"/>
        <end position="496"/>
    </location>
</feature>
<dbReference type="Gene3D" id="1.10.274.30">
    <property type="entry name" value="MRG domain"/>
    <property type="match status" value="1"/>
</dbReference>
<dbReference type="InterPro" id="IPR053820">
    <property type="entry name" value="MSL3_chromo-like"/>
</dbReference>
<dbReference type="InterPro" id="IPR038217">
    <property type="entry name" value="MRG_C_sf"/>
</dbReference>
<evidence type="ECO:0000313" key="8">
    <source>
        <dbReference type="Proteomes" id="UP000614601"/>
    </source>
</evidence>
<comment type="similarity">
    <text evidence="1">Belongs to the UPF0587 family.</text>
</comment>
<dbReference type="Pfam" id="PF22732">
    <property type="entry name" value="MSL3_chromo-like"/>
    <property type="match status" value="1"/>
</dbReference>
<keyword evidence="2" id="KW-0479">Metal-binding</keyword>
<feature type="compositionally biased region" description="Polar residues" evidence="4">
    <location>
        <begin position="311"/>
        <end position="332"/>
    </location>
</feature>
<dbReference type="InterPro" id="IPR026541">
    <property type="entry name" value="MRG_dom"/>
</dbReference>
<dbReference type="InterPro" id="IPR016197">
    <property type="entry name" value="Chromo-like_dom_sf"/>
</dbReference>